<gene>
    <name evidence="3" type="ORF">BU204_17640</name>
</gene>
<evidence type="ECO:0000256" key="1">
    <source>
        <dbReference type="SAM" id="MobiDB-lite"/>
    </source>
</evidence>
<feature type="region of interest" description="Disordered" evidence="1">
    <location>
        <begin position="286"/>
        <end position="308"/>
    </location>
</feature>
<proteinExistence type="predicted"/>
<evidence type="ECO:0000313" key="4">
    <source>
        <dbReference type="Proteomes" id="UP000185596"/>
    </source>
</evidence>
<feature type="chain" id="PRO_5012005442" evidence="2">
    <location>
        <begin position="23"/>
        <end position="590"/>
    </location>
</feature>
<keyword evidence="2" id="KW-0732">Signal</keyword>
<protein>
    <submittedName>
        <fullName evidence="3">Uncharacterized protein</fullName>
    </submittedName>
</protein>
<dbReference type="EMBL" id="MSIE01000031">
    <property type="protein sequence ID" value="OLF16197.1"/>
    <property type="molecule type" value="Genomic_DNA"/>
</dbReference>
<reference evidence="3 4" key="1">
    <citation type="submission" date="2016-12" db="EMBL/GenBank/DDBJ databases">
        <title>The draft genome sequence of Actinophytocola sp. 11-183.</title>
        <authorList>
            <person name="Wang W."/>
            <person name="Yuan L."/>
        </authorList>
    </citation>
    <scope>NUCLEOTIDE SEQUENCE [LARGE SCALE GENOMIC DNA]</scope>
    <source>
        <strain evidence="3 4">11-183</strain>
    </source>
</reference>
<sequence length="590" mass="62171">MAACGAMVFAAVITAGTGGAVADPTTDRRGGQTSAQQQRDLSTSALQGVLHTADPTLVGTSVREAHRTLTDRATRAPGAQGSASVVFDAGRTSGELAGFVADHGVELYAVEVKVPAAGQVHTMWFNDVARVGGSTAEKVDRLTGSARLRYFQQAESAPAARRSGLRELAEGDYRVYRAEVVGTNSRLAALVGSSGVRAVLPDSGDAKVTDLREAKAEAKAVESAVPATEVRLETGVSAPTRQGERVITNTGQSCSWKSSGVLACSPGERRAVSGEAAVDNALPRTADSMVAGSTGSSPSQGRAARDDSSVWTGCNNAADNQACPNDHTYRPHPDTGGYQDFGVSIANYAANTVIYLCYAEWVPDPWSEGGTEGYWQVYCYPYAVVTSAFTYGAAQWDSRWGTQQTTIAAAQTSRPISTLGYKFVDGLQPCVVQQFLATAECSRALPNSVWVPRTGMEDELLMGNPACSPTPILGRSGTAEDRNKGCFYPSYAASTLPAPFLDTTFGDGQAYNLAIGSSSPASLVEGRTYSSYAEFWAYGNNNMIGQTAHHSVAVDSRVTEAAICVAQGNVDPFCYFPVDSSRVSPIRPFV</sequence>
<feature type="compositionally biased region" description="Polar residues" evidence="1">
    <location>
        <begin position="291"/>
        <end position="300"/>
    </location>
</feature>
<dbReference type="AlphaFoldDB" id="A0A1Q8CPC3"/>
<accession>A0A1Q8CPC3</accession>
<name>A0A1Q8CPC3_9PSEU</name>
<dbReference type="Proteomes" id="UP000185596">
    <property type="component" value="Unassembled WGS sequence"/>
</dbReference>
<comment type="caution">
    <text evidence="3">The sequence shown here is derived from an EMBL/GenBank/DDBJ whole genome shotgun (WGS) entry which is preliminary data.</text>
</comment>
<organism evidence="3 4">
    <name type="scientific">Actinophytocola xanthii</name>
    <dbReference type="NCBI Taxonomy" id="1912961"/>
    <lineage>
        <taxon>Bacteria</taxon>
        <taxon>Bacillati</taxon>
        <taxon>Actinomycetota</taxon>
        <taxon>Actinomycetes</taxon>
        <taxon>Pseudonocardiales</taxon>
        <taxon>Pseudonocardiaceae</taxon>
    </lineage>
</organism>
<evidence type="ECO:0000256" key="2">
    <source>
        <dbReference type="SAM" id="SignalP"/>
    </source>
</evidence>
<keyword evidence="4" id="KW-1185">Reference proteome</keyword>
<evidence type="ECO:0000313" key="3">
    <source>
        <dbReference type="EMBL" id="OLF16197.1"/>
    </source>
</evidence>
<feature type="signal peptide" evidence="2">
    <location>
        <begin position="1"/>
        <end position="22"/>
    </location>
</feature>